<gene>
    <name evidence="3" type="ORF">CGI_10006066</name>
</gene>
<accession>K1PFM5</accession>
<name>K1PFM5_MAGGI</name>
<dbReference type="CDD" id="cd00096">
    <property type="entry name" value="Ig"/>
    <property type="match status" value="1"/>
</dbReference>
<dbReference type="Gene3D" id="2.60.40.10">
    <property type="entry name" value="Immunoglobulins"/>
    <property type="match status" value="1"/>
</dbReference>
<dbReference type="InterPro" id="IPR013783">
    <property type="entry name" value="Ig-like_fold"/>
</dbReference>
<feature type="transmembrane region" description="Helical" evidence="2">
    <location>
        <begin position="280"/>
        <end position="303"/>
    </location>
</feature>
<dbReference type="HOGENOM" id="CLU_636556_0_0_1"/>
<sequence>MGEPLILVKNSHSSDTNMDLQENIPFNVSCLVDGNPIPNVRLTKGSENISTNSKNTKWANHTFVSAGCADAGNYTCVGSSEGFDVSEKTFRINILCNVRIDDSISFHKKYGSPSGMNVRVASGIPVIANPSPQYPAIKWVGPGTEQIQFNVSERGVPYRHWINTSFPVYNHSYFGNYTMIYGDEILLTITISERDRPQTPQNFTWHSYAGGHINLTWVSGFNGGIEQYFVVSLEKDKWETVANVSDPGEGSVVYFNPGSLAPVEDITTVSHLETNRVEHLYVIIGASVAVLGLIVILVVALVISFRRRKNKEKDEGDNSDVGEMSNKAGQSKLMTKQTTGEKSKQRNNAANESIEERNLSTGDAARACKTNNEGLVYIEVDFTNQSKRSRTNQAPVIHGEDNRTEYTFVDFSKKAPPITDADDKEENQEES</sequence>
<feature type="compositionally biased region" description="Polar residues" evidence="1">
    <location>
        <begin position="327"/>
        <end position="338"/>
    </location>
</feature>
<evidence type="ECO:0000256" key="2">
    <source>
        <dbReference type="SAM" id="Phobius"/>
    </source>
</evidence>
<organism evidence="3">
    <name type="scientific">Magallana gigas</name>
    <name type="common">Pacific oyster</name>
    <name type="synonym">Crassostrea gigas</name>
    <dbReference type="NCBI Taxonomy" id="29159"/>
    <lineage>
        <taxon>Eukaryota</taxon>
        <taxon>Metazoa</taxon>
        <taxon>Spiralia</taxon>
        <taxon>Lophotrochozoa</taxon>
        <taxon>Mollusca</taxon>
        <taxon>Bivalvia</taxon>
        <taxon>Autobranchia</taxon>
        <taxon>Pteriomorphia</taxon>
        <taxon>Ostreida</taxon>
        <taxon>Ostreoidea</taxon>
        <taxon>Ostreidae</taxon>
        <taxon>Magallana</taxon>
    </lineage>
</organism>
<keyword evidence="2" id="KW-1133">Transmembrane helix</keyword>
<dbReference type="EMBL" id="JH818836">
    <property type="protein sequence ID" value="EKC20413.1"/>
    <property type="molecule type" value="Genomic_DNA"/>
</dbReference>
<dbReference type="InParanoid" id="K1PFM5"/>
<feature type="region of interest" description="Disordered" evidence="1">
    <location>
        <begin position="312"/>
        <end position="358"/>
    </location>
</feature>
<keyword evidence="2" id="KW-0472">Membrane</keyword>
<dbReference type="Pfam" id="PF13895">
    <property type="entry name" value="Ig_2"/>
    <property type="match status" value="1"/>
</dbReference>
<feature type="compositionally biased region" description="Acidic residues" evidence="1">
    <location>
        <begin position="420"/>
        <end position="431"/>
    </location>
</feature>
<dbReference type="CDD" id="cd12087">
    <property type="entry name" value="TM_EGFR-like"/>
    <property type="match status" value="1"/>
</dbReference>
<protein>
    <submittedName>
        <fullName evidence="3">Uncharacterized protein</fullName>
    </submittedName>
</protein>
<keyword evidence="2" id="KW-0812">Transmembrane</keyword>
<feature type="region of interest" description="Disordered" evidence="1">
    <location>
        <begin position="409"/>
        <end position="431"/>
    </location>
</feature>
<evidence type="ECO:0000313" key="3">
    <source>
        <dbReference type="EMBL" id="EKC20413.1"/>
    </source>
</evidence>
<dbReference type="SUPFAM" id="SSF48726">
    <property type="entry name" value="Immunoglobulin"/>
    <property type="match status" value="1"/>
</dbReference>
<dbReference type="AlphaFoldDB" id="K1PFM5"/>
<dbReference type="InterPro" id="IPR036179">
    <property type="entry name" value="Ig-like_dom_sf"/>
</dbReference>
<evidence type="ECO:0000256" key="1">
    <source>
        <dbReference type="SAM" id="MobiDB-lite"/>
    </source>
</evidence>
<reference evidence="3" key="1">
    <citation type="journal article" date="2012" name="Nature">
        <title>The oyster genome reveals stress adaptation and complexity of shell formation.</title>
        <authorList>
            <person name="Zhang G."/>
            <person name="Fang X."/>
            <person name="Guo X."/>
            <person name="Li L."/>
            <person name="Luo R."/>
            <person name="Xu F."/>
            <person name="Yang P."/>
            <person name="Zhang L."/>
            <person name="Wang X."/>
            <person name="Qi H."/>
            <person name="Xiong Z."/>
            <person name="Que H."/>
            <person name="Xie Y."/>
            <person name="Holland P.W."/>
            <person name="Paps J."/>
            <person name="Zhu Y."/>
            <person name="Wu F."/>
            <person name="Chen Y."/>
            <person name="Wang J."/>
            <person name="Peng C."/>
            <person name="Meng J."/>
            <person name="Yang L."/>
            <person name="Liu J."/>
            <person name="Wen B."/>
            <person name="Zhang N."/>
            <person name="Huang Z."/>
            <person name="Zhu Q."/>
            <person name="Feng Y."/>
            <person name="Mount A."/>
            <person name="Hedgecock D."/>
            <person name="Xu Z."/>
            <person name="Liu Y."/>
            <person name="Domazet-Loso T."/>
            <person name="Du Y."/>
            <person name="Sun X."/>
            <person name="Zhang S."/>
            <person name="Liu B."/>
            <person name="Cheng P."/>
            <person name="Jiang X."/>
            <person name="Li J."/>
            <person name="Fan D."/>
            <person name="Wang W."/>
            <person name="Fu W."/>
            <person name="Wang T."/>
            <person name="Wang B."/>
            <person name="Zhang J."/>
            <person name="Peng Z."/>
            <person name="Li Y."/>
            <person name="Li N."/>
            <person name="Wang J."/>
            <person name="Chen M."/>
            <person name="He Y."/>
            <person name="Tan F."/>
            <person name="Song X."/>
            <person name="Zheng Q."/>
            <person name="Huang R."/>
            <person name="Yang H."/>
            <person name="Du X."/>
            <person name="Chen L."/>
            <person name="Yang M."/>
            <person name="Gaffney P.M."/>
            <person name="Wang S."/>
            <person name="Luo L."/>
            <person name="She Z."/>
            <person name="Ming Y."/>
            <person name="Huang W."/>
            <person name="Zhang S."/>
            <person name="Huang B."/>
            <person name="Zhang Y."/>
            <person name="Qu T."/>
            <person name="Ni P."/>
            <person name="Miao G."/>
            <person name="Wang J."/>
            <person name="Wang Q."/>
            <person name="Steinberg C.E."/>
            <person name="Wang H."/>
            <person name="Li N."/>
            <person name="Qian L."/>
            <person name="Zhang G."/>
            <person name="Li Y."/>
            <person name="Yang H."/>
            <person name="Liu X."/>
            <person name="Wang J."/>
            <person name="Yin Y."/>
            <person name="Wang J."/>
        </authorList>
    </citation>
    <scope>NUCLEOTIDE SEQUENCE [LARGE SCALE GENOMIC DNA]</scope>
    <source>
        <strain evidence="3">05x7-T-G4-1.051#20</strain>
    </source>
</reference>
<proteinExistence type="predicted"/>